<dbReference type="AlphaFoldDB" id="A0A4Q7LS59"/>
<evidence type="ECO:0000256" key="6">
    <source>
        <dbReference type="HAMAP-Rule" id="MF_01369"/>
    </source>
</evidence>
<dbReference type="PANTHER" id="PTHR11620">
    <property type="entry name" value="60S RIBOSOMAL PROTEIN L23A"/>
    <property type="match status" value="1"/>
</dbReference>
<evidence type="ECO:0000256" key="3">
    <source>
        <dbReference type="ARBA" id="ARBA00022884"/>
    </source>
</evidence>
<dbReference type="InterPro" id="IPR012677">
    <property type="entry name" value="Nucleotide-bd_a/b_plait_sf"/>
</dbReference>
<evidence type="ECO:0000313" key="9">
    <source>
        <dbReference type="Proteomes" id="UP000293519"/>
    </source>
</evidence>
<comment type="function">
    <text evidence="6">One of the early assembly proteins it binds 23S rRNA. One of the proteins that surrounds the polypeptide exit tunnel on the outside of the ribosome. Forms the main docking site for trigger factor binding to the ribosome.</text>
</comment>
<dbReference type="NCBIfam" id="NF004364">
    <property type="entry name" value="PRK05738.2-5"/>
    <property type="match status" value="1"/>
</dbReference>
<dbReference type="GO" id="GO:0003735">
    <property type="term" value="F:structural constituent of ribosome"/>
    <property type="evidence" value="ECO:0007669"/>
    <property type="project" value="InterPro"/>
</dbReference>
<evidence type="ECO:0000256" key="1">
    <source>
        <dbReference type="ARBA" id="ARBA00006700"/>
    </source>
</evidence>
<name>A0A4Q7LS59_9MICO</name>
<comment type="caution">
    <text evidence="8">The sequence shown here is derived from an EMBL/GenBank/DDBJ whole genome shotgun (WGS) entry which is preliminary data.</text>
</comment>
<evidence type="ECO:0000256" key="5">
    <source>
        <dbReference type="ARBA" id="ARBA00023274"/>
    </source>
</evidence>
<keyword evidence="9" id="KW-1185">Reference proteome</keyword>
<gene>
    <name evidence="6" type="primary">rplW</name>
    <name evidence="8" type="ORF">EV141_1933</name>
</gene>
<comment type="subunit">
    <text evidence="6">Part of the 50S ribosomal subunit. Contacts protein L29, and trigger factor when it is bound to the ribosome.</text>
</comment>
<reference evidence="8 9" key="1">
    <citation type="journal article" date="2015" name="Stand. Genomic Sci.">
        <title>Genomic Encyclopedia of Bacterial and Archaeal Type Strains, Phase III: the genomes of soil and plant-associated and newly described type strains.</title>
        <authorList>
            <person name="Whitman W.B."/>
            <person name="Woyke T."/>
            <person name="Klenk H.P."/>
            <person name="Zhou Y."/>
            <person name="Lilburn T.G."/>
            <person name="Beck B.J."/>
            <person name="De Vos P."/>
            <person name="Vandamme P."/>
            <person name="Eisen J.A."/>
            <person name="Garrity G."/>
            <person name="Hugenholtz P."/>
            <person name="Kyrpides N.C."/>
        </authorList>
    </citation>
    <scope>NUCLEOTIDE SEQUENCE [LARGE SCALE GENOMIC DNA]</scope>
    <source>
        <strain evidence="8 9">CV2</strain>
    </source>
</reference>
<sequence>MSIHTTAQNKDPRDVIIAPVVSEKSYALIDDGKYTFLVDPRANKTEIKFAIEKIFGVKVASVNTLNRTGKTRRTRFGTGKRKDTKRAIVTLKSGTIDIFTAVG</sequence>
<dbReference type="GO" id="GO:0019843">
    <property type="term" value="F:rRNA binding"/>
    <property type="evidence" value="ECO:0007669"/>
    <property type="project" value="UniProtKB-UniRule"/>
</dbReference>
<dbReference type="Gene3D" id="3.30.70.330">
    <property type="match status" value="1"/>
</dbReference>
<proteinExistence type="inferred from homology"/>
<evidence type="ECO:0000256" key="4">
    <source>
        <dbReference type="ARBA" id="ARBA00022980"/>
    </source>
</evidence>
<dbReference type="InterPro" id="IPR012678">
    <property type="entry name" value="Ribosomal_uL23/eL15/eS24_sf"/>
</dbReference>
<dbReference type="InterPro" id="IPR013025">
    <property type="entry name" value="Ribosomal_uL23-like"/>
</dbReference>
<dbReference type="HAMAP" id="MF_01369_B">
    <property type="entry name" value="Ribosomal_uL23_B"/>
    <property type="match status" value="1"/>
</dbReference>
<dbReference type="GO" id="GO:1990904">
    <property type="term" value="C:ribonucleoprotein complex"/>
    <property type="evidence" value="ECO:0007669"/>
    <property type="project" value="UniProtKB-KW"/>
</dbReference>
<dbReference type="EMBL" id="SGWW01000003">
    <property type="protein sequence ID" value="RZS56469.1"/>
    <property type="molecule type" value="Genomic_DNA"/>
</dbReference>
<dbReference type="Pfam" id="PF00276">
    <property type="entry name" value="Ribosomal_L23"/>
    <property type="match status" value="1"/>
</dbReference>
<dbReference type="PROSITE" id="PS00050">
    <property type="entry name" value="RIBOSOMAL_L23"/>
    <property type="match status" value="1"/>
</dbReference>
<comment type="similarity">
    <text evidence="1 6 7">Belongs to the universal ribosomal protein uL23 family.</text>
</comment>
<dbReference type="GO" id="GO:0006412">
    <property type="term" value="P:translation"/>
    <property type="evidence" value="ECO:0007669"/>
    <property type="project" value="UniProtKB-UniRule"/>
</dbReference>
<organism evidence="8 9">
    <name type="scientific">Microcella putealis</name>
    <dbReference type="NCBI Taxonomy" id="337005"/>
    <lineage>
        <taxon>Bacteria</taxon>
        <taxon>Bacillati</taxon>
        <taxon>Actinomycetota</taxon>
        <taxon>Actinomycetes</taxon>
        <taxon>Micrococcales</taxon>
        <taxon>Microbacteriaceae</taxon>
        <taxon>Microcella</taxon>
    </lineage>
</organism>
<evidence type="ECO:0000256" key="7">
    <source>
        <dbReference type="RuleBase" id="RU003934"/>
    </source>
</evidence>
<dbReference type="FunFam" id="3.30.70.330:FF:000001">
    <property type="entry name" value="50S ribosomal protein L23"/>
    <property type="match status" value="1"/>
</dbReference>
<keyword evidence="5 6" id="KW-0687">Ribonucleoprotein</keyword>
<accession>A0A4Q7LS59</accession>
<keyword evidence="3 6" id="KW-0694">RNA-binding</keyword>
<keyword evidence="4 6" id="KW-0689">Ribosomal protein</keyword>
<keyword evidence="2 6" id="KW-0699">rRNA-binding</keyword>
<dbReference type="SUPFAM" id="SSF54189">
    <property type="entry name" value="Ribosomal proteins S24e, L23 and L15e"/>
    <property type="match status" value="1"/>
</dbReference>
<dbReference type="GO" id="GO:0005840">
    <property type="term" value="C:ribosome"/>
    <property type="evidence" value="ECO:0007669"/>
    <property type="project" value="UniProtKB-KW"/>
</dbReference>
<protein>
    <recommendedName>
        <fullName evidence="6">Large ribosomal subunit protein uL23</fullName>
    </recommendedName>
</protein>
<evidence type="ECO:0000256" key="2">
    <source>
        <dbReference type="ARBA" id="ARBA00022730"/>
    </source>
</evidence>
<dbReference type="Proteomes" id="UP000293519">
    <property type="component" value="Unassembled WGS sequence"/>
</dbReference>
<dbReference type="NCBIfam" id="NF004363">
    <property type="entry name" value="PRK05738.2-4"/>
    <property type="match status" value="1"/>
</dbReference>
<evidence type="ECO:0000313" key="8">
    <source>
        <dbReference type="EMBL" id="RZS56469.1"/>
    </source>
</evidence>
<dbReference type="InterPro" id="IPR001014">
    <property type="entry name" value="Ribosomal_uL23_CS"/>
</dbReference>